<organism evidence="8 9">
    <name type="scientific">Antarcticimicrobium sediminis</name>
    <dbReference type="NCBI Taxonomy" id="2546227"/>
    <lineage>
        <taxon>Bacteria</taxon>
        <taxon>Pseudomonadati</taxon>
        <taxon>Pseudomonadota</taxon>
        <taxon>Alphaproteobacteria</taxon>
        <taxon>Rhodobacterales</taxon>
        <taxon>Paracoccaceae</taxon>
        <taxon>Antarcticimicrobium</taxon>
    </lineage>
</organism>
<evidence type="ECO:0000256" key="4">
    <source>
        <dbReference type="ARBA" id="ARBA00023125"/>
    </source>
</evidence>
<reference evidence="8 9" key="1">
    <citation type="submission" date="2019-03" db="EMBL/GenBank/DDBJ databases">
        <authorList>
            <person name="Zhang S."/>
        </authorList>
    </citation>
    <scope>NUCLEOTIDE SEQUENCE [LARGE SCALE GENOMIC DNA]</scope>
    <source>
        <strain evidence="8 9">S4J41</strain>
    </source>
</reference>
<evidence type="ECO:0000256" key="2">
    <source>
        <dbReference type="ARBA" id="ARBA00023012"/>
    </source>
</evidence>
<comment type="caution">
    <text evidence="8">The sequence shown here is derived from an EMBL/GenBank/DDBJ whole genome shotgun (WGS) entry which is preliminary data.</text>
</comment>
<dbReference type="PANTHER" id="PTHR48111:SF1">
    <property type="entry name" value="TWO-COMPONENT RESPONSE REGULATOR ORR33"/>
    <property type="match status" value="1"/>
</dbReference>
<dbReference type="Gene3D" id="3.40.50.2300">
    <property type="match status" value="1"/>
</dbReference>
<dbReference type="OrthoDB" id="7326651at2"/>
<feature type="modified residue" description="4-aspartylphosphate" evidence="6">
    <location>
        <position position="54"/>
    </location>
</feature>
<dbReference type="EMBL" id="SMFP01000004">
    <property type="protein sequence ID" value="TDE38863.1"/>
    <property type="molecule type" value="Genomic_DNA"/>
</dbReference>
<dbReference type="PANTHER" id="PTHR48111">
    <property type="entry name" value="REGULATOR OF RPOS"/>
    <property type="match status" value="1"/>
</dbReference>
<dbReference type="GO" id="GO:0000976">
    <property type="term" value="F:transcription cis-regulatory region binding"/>
    <property type="evidence" value="ECO:0007669"/>
    <property type="project" value="TreeGrafter"/>
</dbReference>
<evidence type="ECO:0000259" key="7">
    <source>
        <dbReference type="PROSITE" id="PS50110"/>
    </source>
</evidence>
<gene>
    <name evidence="8" type="ORF">E1B25_07520</name>
</gene>
<dbReference type="InterPro" id="IPR039420">
    <property type="entry name" value="WalR-like"/>
</dbReference>
<evidence type="ECO:0000256" key="1">
    <source>
        <dbReference type="ARBA" id="ARBA00022553"/>
    </source>
</evidence>
<keyword evidence="9" id="KW-1185">Reference proteome</keyword>
<dbReference type="InterPro" id="IPR001789">
    <property type="entry name" value="Sig_transdc_resp-reg_receiver"/>
</dbReference>
<keyword evidence="2" id="KW-0902">Two-component regulatory system</keyword>
<evidence type="ECO:0000313" key="9">
    <source>
        <dbReference type="Proteomes" id="UP000294662"/>
    </source>
</evidence>
<keyword evidence="5" id="KW-0804">Transcription</keyword>
<dbReference type="SUPFAM" id="SSF52172">
    <property type="entry name" value="CheY-like"/>
    <property type="match status" value="1"/>
</dbReference>
<evidence type="ECO:0000256" key="3">
    <source>
        <dbReference type="ARBA" id="ARBA00023015"/>
    </source>
</evidence>
<name>A0A4R5EVG2_9RHOB</name>
<accession>A0A4R5EVG2</accession>
<dbReference type="RefSeq" id="WP_132828156.1">
    <property type="nucleotide sequence ID" value="NZ_SMFP01000004.1"/>
</dbReference>
<dbReference type="GO" id="GO:0000156">
    <property type="term" value="F:phosphorelay response regulator activity"/>
    <property type="evidence" value="ECO:0007669"/>
    <property type="project" value="TreeGrafter"/>
</dbReference>
<dbReference type="PROSITE" id="PS50110">
    <property type="entry name" value="RESPONSE_REGULATORY"/>
    <property type="match status" value="1"/>
</dbReference>
<keyword evidence="1 6" id="KW-0597">Phosphoprotein</keyword>
<dbReference type="GO" id="GO:0032993">
    <property type="term" value="C:protein-DNA complex"/>
    <property type="evidence" value="ECO:0007669"/>
    <property type="project" value="TreeGrafter"/>
</dbReference>
<dbReference type="InterPro" id="IPR011006">
    <property type="entry name" value="CheY-like_superfamily"/>
</dbReference>
<dbReference type="AlphaFoldDB" id="A0A4R5EVG2"/>
<evidence type="ECO:0000256" key="6">
    <source>
        <dbReference type="PROSITE-ProRule" id="PRU00169"/>
    </source>
</evidence>
<dbReference type="GO" id="GO:0005829">
    <property type="term" value="C:cytosol"/>
    <property type="evidence" value="ECO:0007669"/>
    <property type="project" value="TreeGrafter"/>
</dbReference>
<keyword evidence="3" id="KW-0805">Transcription regulation</keyword>
<dbReference type="Pfam" id="PF00072">
    <property type="entry name" value="Response_reg"/>
    <property type="match status" value="1"/>
</dbReference>
<dbReference type="GO" id="GO:0006355">
    <property type="term" value="P:regulation of DNA-templated transcription"/>
    <property type="evidence" value="ECO:0007669"/>
    <property type="project" value="TreeGrafter"/>
</dbReference>
<sequence>MKILAVDDDELIRELLLATLEAHGYTDVTLAESGEDALRKISAAGTPFDAFMIDIQMPGMDGIELVRLVRDMSRYRETPVVMITAMNQKDYIDRAFLAGATDYVTKPFDTTELITRIRLADKLQSETRRASAALAGPHHEKHKPAYGEPVAIEEIKGYVSNGVLQNYVMIMKDQKQLAIGAFAIRVPELERVHAGSSSEEFAYVVTDVAEVISDTLVGTQAFVSYIGAGVFLCVGPKRMLPEAETVQDHLFTMLNDSDLVYCEDVATNFSAQVGAVSSPKLLERRDDLRFLERAVSNLHSIQRHHPLGRPSGLAGHLASHAA</sequence>
<evidence type="ECO:0000313" key="8">
    <source>
        <dbReference type="EMBL" id="TDE38863.1"/>
    </source>
</evidence>
<protein>
    <submittedName>
        <fullName evidence="8">Response regulator</fullName>
    </submittedName>
</protein>
<keyword evidence="4" id="KW-0238">DNA-binding</keyword>
<dbReference type="SMART" id="SM00448">
    <property type="entry name" value="REC"/>
    <property type="match status" value="1"/>
</dbReference>
<proteinExistence type="predicted"/>
<evidence type="ECO:0000256" key="5">
    <source>
        <dbReference type="ARBA" id="ARBA00023163"/>
    </source>
</evidence>
<dbReference type="Proteomes" id="UP000294662">
    <property type="component" value="Unassembled WGS sequence"/>
</dbReference>
<feature type="domain" description="Response regulatory" evidence="7">
    <location>
        <begin position="2"/>
        <end position="121"/>
    </location>
</feature>